<evidence type="ECO:0000313" key="2">
    <source>
        <dbReference type="EMBL" id="EQC31971.1"/>
    </source>
</evidence>
<dbReference type="EMBL" id="JH767166">
    <property type="protein sequence ID" value="EQC31971.1"/>
    <property type="molecule type" value="Genomic_DNA"/>
</dbReference>
<feature type="transmembrane region" description="Helical" evidence="1">
    <location>
        <begin position="180"/>
        <end position="199"/>
    </location>
</feature>
<reference evidence="2 3" key="1">
    <citation type="submission" date="2012-04" db="EMBL/GenBank/DDBJ databases">
        <title>The Genome Sequence of Saprolegnia declina VS20.</title>
        <authorList>
            <consortium name="The Broad Institute Genome Sequencing Platform"/>
            <person name="Russ C."/>
            <person name="Nusbaum C."/>
            <person name="Tyler B."/>
            <person name="van West P."/>
            <person name="Dieguez-Uribeondo J."/>
            <person name="de Bruijn I."/>
            <person name="Tripathy S."/>
            <person name="Jiang R."/>
            <person name="Young S.K."/>
            <person name="Zeng Q."/>
            <person name="Gargeya S."/>
            <person name="Fitzgerald M."/>
            <person name="Haas B."/>
            <person name="Abouelleil A."/>
            <person name="Alvarado L."/>
            <person name="Arachchi H.M."/>
            <person name="Berlin A."/>
            <person name="Chapman S.B."/>
            <person name="Goldberg J."/>
            <person name="Griggs A."/>
            <person name="Gujja S."/>
            <person name="Hansen M."/>
            <person name="Howarth C."/>
            <person name="Imamovic A."/>
            <person name="Larimer J."/>
            <person name="McCowen C."/>
            <person name="Montmayeur A."/>
            <person name="Murphy C."/>
            <person name="Neiman D."/>
            <person name="Pearson M."/>
            <person name="Priest M."/>
            <person name="Roberts A."/>
            <person name="Saif S."/>
            <person name="Shea T."/>
            <person name="Sisk P."/>
            <person name="Sykes S."/>
            <person name="Wortman J."/>
            <person name="Nusbaum C."/>
            <person name="Birren B."/>
        </authorList>
    </citation>
    <scope>NUCLEOTIDE SEQUENCE [LARGE SCALE GENOMIC DNA]</scope>
    <source>
        <strain evidence="2 3">VS20</strain>
    </source>
</reference>
<organism evidence="2 3">
    <name type="scientific">Saprolegnia diclina (strain VS20)</name>
    <dbReference type="NCBI Taxonomy" id="1156394"/>
    <lineage>
        <taxon>Eukaryota</taxon>
        <taxon>Sar</taxon>
        <taxon>Stramenopiles</taxon>
        <taxon>Oomycota</taxon>
        <taxon>Saprolegniomycetes</taxon>
        <taxon>Saprolegniales</taxon>
        <taxon>Saprolegniaceae</taxon>
        <taxon>Saprolegnia</taxon>
    </lineage>
</organism>
<evidence type="ECO:0000313" key="3">
    <source>
        <dbReference type="Proteomes" id="UP000030762"/>
    </source>
</evidence>
<keyword evidence="3" id="KW-1185">Reference proteome</keyword>
<dbReference type="AlphaFoldDB" id="T0QBF0"/>
<keyword evidence="1" id="KW-0472">Membrane</keyword>
<dbReference type="Proteomes" id="UP000030762">
    <property type="component" value="Unassembled WGS sequence"/>
</dbReference>
<feature type="transmembrane region" description="Helical" evidence="1">
    <location>
        <begin position="318"/>
        <end position="339"/>
    </location>
</feature>
<accession>T0QBF0</accession>
<keyword evidence="1" id="KW-0812">Transmembrane</keyword>
<evidence type="ECO:0000256" key="1">
    <source>
        <dbReference type="SAM" id="Phobius"/>
    </source>
</evidence>
<gene>
    <name evidence="2" type="ORF">SDRG_10485</name>
</gene>
<sequence>MGWQLSSTSSRNAVLAWTRPIKADAIVVLKRYVRRPVLVFCLLKHALSAIYFGLTVGSLLTITPTEAQTVQVYSVPASTVANIALLLAHLYSIGPLLCLLHSQRRLHLRPSSRFLWLETRTASCVFQALELGMQSFQAWRLSFYVTSMTVVCVYTSCIALNCLVSPLLLTSRAPFVHKTLRLFLNGVLGFTLYTAFPLLDLAPRIYAKKFQPIAIASQLRNDASWLTMTTLGMRGYISNTLMSLICKVLLGALNIWTMQLLAQSVLQMSPRARACAITAPPCPPAAIAPHNEKMASRLVSLSELQQYWNRNLTRPAKAICLALILWGLVLIANIIWLLGFKSVCPSTCKVAVTPLLRHVSCYCAYAHVHCPTTTTNDDDGGVAYLQSQLAPLGTRLFYLEIDHCPLPHGVPAHVLAPFAKLFALRVLFSNMTSFDGVDLPSSLMVLELRYNAFTIAPTVVTTALPPMLL</sequence>
<proteinExistence type="predicted"/>
<name>T0QBF0_SAPDV</name>
<feature type="transmembrane region" description="Helical" evidence="1">
    <location>
        <begin position="80"/>
        <end position="100"/>
    </location>
</feature>
<dbReference type="InParanoid" id="T0QBF0"/>
<keyword evidence="1" id="KW-1133">Transmembrane helix</keyword>
<dbReference type="RefSeq" id="XP_008614699.1">
    <property type="nucleotide sequence ID" value="XM_008616477.1"/>
</dbReference>
<protein>
    <submittedName>
        <fullName evidence="2">Uncharacterized protein</fullName>
    </submittedName>
</protein>
<dbReference type="OrthoDB" id="10603750at2759"/>
<feature type="transmembrane region" description="Helical" evidence="1">
    <location>
        <begin position="143"/>
        <end position="168"/>
    </location>
</feature>
<feature type="transmembrane region" description="Helical" evidence="1">
    <location>
        <begin position="37"/>
        <end position="60"/>
    </location>
</feature>
<dbReference type="GeneID" id="19951212"/>
<dbReference type="VEuPathDB" id="FungiDB:SDRG_10485"/>